<dbReference type="GO" id="GO:0005737">
    <property type="term" value="C:cytoplasm"/>
    <property type="evidence" value="ECO:0007669"/>
    <property type="project" value="TreeGrafter"/>
</dbReference>
<organism evidence="3 4">
    <name type="scientific">Leptomonas pyrrhocoris</name>
    <name type="common">Firebug parasite</name>
    <dbReference type="NCBI Taxonomy" id="157538"/>
    <lineage>
        <taxon>Eukaryota</taxon>
        <taxon>Discoba</taxon>
        <taxon>Euglenozoa</taxon>
        <taxon>Kinetoplastea</taxon>
        <taxon>Metakinetoplastina</taxon>
        <taxon>Trypanosomatida</taxon>
        <taxon>Trypanosomatidae</taxon>
        <taxon>Leishmaniinae</taxon>
        <taxon>Leptomonas</taxon>
    </lineage>
</organism>
<dbReference type="GO" id="GO:0009982">
    <property type="term" value="F:pseudouridine synthase activity"/>
    <property type="evidence" value="ECO:0007669"/>
    <property type="project" value="InterPro"/>
</dbReference>
<dbReference type="PANTHER" id="PTHR11142:SF26">
    <property type="entry name" value="SYNTHASE I, PUTATIVE-RELATED"/>
    <property type="match status" value="1"/>
</dbReference>
<evidence type="ECO:0000256" key="2">
    <source>
        <dbReference type="SAM" id="MobiDB-lite"/>
    </source>
</evidence>
<evidence type="ECO:0000313" key="3">
    <source>
        <dbReference type="EMBL" id="KPA86751.1"/>
    </source>
</evidence>
<dbReference type="GO" id="GO:1990481">
    <property type="term" value="P:mRNA pseudouridine synthesis"/>
    <property type="evidence" value="ECO:0007669"/>
    <property type="project" value="TreeGrafter"/>
</dbReference>
<feature type="region of interest" description="Disordered" evidence="2">
    <location>
        <begin position="555"/>
        <end position="606"/>
    </location>
</feature>
<dbReference type="GO" id="GO:0031119">
    <property type="term" value="P:tRNA pseudouridine synthesis"/>
    <property type="evidence" value="ECO:0007669"/>
    <property type="project" value="TreeGrafter"/>
</dbReference>
<feature type="compositionally biased region" description="Acidic residues" evidence="2">
    <location>
        <begin position="643"/>
        <end position="657"/>
    </location>
</feature>
<dbReference type="InterPro" id="IPR020095">
    <property type="entry name" value="PsdUridine_synth_TruA_C"/>
</dbReference>
<dbReference type="OrthoDB" id="10256309at2759"/>
<dbReference type="VEuPathDB" id="TriTrypDB:LpyrH10_01_8280"/>
<name>A0A0N0E0R6_LEPPY</name>
<evidence type="ECO:0000256" key="1">
    <source>
        <dbReference type="ARBA" id="ARBA00023235"/>
    </source>
</evidence>
<dbReference type="InterPro" id="IPR001406">
    <property type="entry name" value="PsdUridine_synth_TruA"/>
</dbReference>
<dbReference type="InterPro" id="IPR020094">
    <property type="entry name" value="TruA/RsuA/RluB/E/F_N"/>
</dbReference>
<dbReference type="Gene3D" id="3.30.70.660">
    <property type="entry name" value="Pseudouridine synthase I, catalytic domain, C-terminal subdomain"/>
    <property type="match status" value="1"/>
</dbReference>
<comment type="caution">
    <text evidence="3">The sequence shown here is derived from an EMBL/GenBank/DDBJ whole genome shotgun (WGS) entry which is preliminary data.</text>
</comment>
<gene>
    <name evidence="3" type="ORF">ABB37_00828</name>
</gene>
<dbReference type="PANTHER" id="PTHR11142">
    <property type="entry name" value="PSEUDOURIDYLATE SYNTHASE"/>
    <property type="match status" value="1"/>
</dbReference>
<dbReference type="Gene3D" id="3.30.70.580">
    <property type="entry name" value="Pseudouridine synthase I, catalytic domain, N-terminal subdomain"/>
    <property type="match status" value="1"/>
</dbReference>
<dbReference type="GO" id="GO:0005634">
    <property type="term" value="C:nucleus"/>
    <property type="evidence" value="ECO:0007669"/>
    <property type="project" value="TreeGrafter"/>
</dbReference>
<dbReference type="GeneID" id="26901125"/>
<keyword evidence="1" id="KW-0413">Isomerase</keyword>
<dbReference type="RefSeq" id="XP_015665190.1">
    <property type="nucleotide sequence ID" value="XM_015797182.1"/>
</dbReference>
<protein>
    <submittedName>
        <fullName evidence="3">Pseudouridylate synthase-like protein</fullName>
    </submittedName>
</protein>
<dbReference type="Proteomes" id="UP000037923">
    <property type="component" value="Unassembled WGS sequence"/>
</dbReference>
<dbReference type="EMBL" id="LGTL01000001">
    <property type="protein sequence ID" value="KPA86751.1"/>
    <property type="molecule type" value="Genomic_DNA"/>
</dbReference>
<feature type="region of interest" description="Disordered" evidence="2">
    <location>
        <begin position="643"/>
        <end position="669"/>
    </location>
</feature>
<dbReference type="AlphaFoldDB" id="A0A0N0E0R6"/>
<dbReference type="SUPFAM" id="SSF55120">
    <property type="entry name" value="Pseudouridine synthase"/>
    <property type="match status" value="1"/>
</dbReference>
<feature type="compositionally biased region" description="Polar residues" evidence="2">
    <location>
        <begin position="569"/>
        <end position="581"/>
    </location>
</feature>
<dbReference type="InterPro" id="IPR020103">
    <property type="entry name" value="PsdUridine_synth_cat_dom_sf"/>
</dbReference>
<proteinExistence type="predicted"/>
<accession>A0A0N0E0R6</accession>
<evidence type="ECO:0000313" key="4">
    <source>
        <dbReference type="Proteomes" id="UP000037923"/>
    </source>
</evidence>
<reference evidence="3 4" key="1">
    <citation type="submission" date="2015-07" db="EMBL/GenBank/DDBJ databases">
        <title>High-quality genome of monoxenous trypanosomatid Leptomonas pyrrhocoris.</title>
        <authorList>
            <person name="Flegontov P."/>
            <person name="Butenko A."/>
            <person name="Firsov S."/>
            <person name="Vlcek C."/>
            <person name="Logacheva M.D."/>
            <person name="Field M."/>
            <person name="Filatov D."/>
            <person name="Flegontova O."/>
            <person name="Gerasimov E."/>
            <person name="Jackson A.P."/>
            <person name="Kelly S."/>
            <person name="Opperdoes F."/>
            <person name="O'Reilly A."/>
            <person name="Votypka J."/>
            <person name="Yurchenko V."/>
            <person name="Lukes J."/>
        </authorList>
    </citation>
    <scope>NUCLEOTIDE SEQUENCE [LARGE SCALE GENOMIC DNA]</scope>
    <source>
        <strain evidence="3">H10</strain>
    </source>
</reference>
<dbReference type="GO" id="GO:0003723">
    <property type="term" value="F:RNA binding"/>
    <property type="evidence" value="ECO:0007669"/>
    <property type="project" value="InterPro"/>
</dbReference>
<dbReference type="OMA" id="FIPRHCC"/>
<keyword evidence="4" id="KW-1185">Reference proteome</keyword>
<sequence length="669" mass="73455">MKGSDRKRRPDHRRVSLAKAPRDHAHLGLCLVYSGAGFRGLQLQVHGPTCHTIEGVLLQALKDAGVIADIVRGRPEGEQHHFARSCRTDRGVHAIRNMISLFIPNEVVERAGGLEGVREKVNVHLPVTVRVAHVMLLAGNFIPRHCCNRRVYRYMLPLYALLPPCDTWAALEKYYPGCFAQLQALAEFSKAAQHTLHGVPYMNVKRLTAASTSLTRPDSAAAEAAPPARSWVHDTEEKIKLCNRILSSRFTLSRRYHNFSVDIDANRSSVSAKVVQPDTDEALRVIYRCEILPRVFFFPCATRVDSETTQPLHGASLSEYTANLHTTAADGEHDGSANSAKAAATSAVQLPAGPTTVLPFVFFQIEGGSFLLNMIRKVVGSLLAVCRGARESMLDDALNPERRVTTPLAPGPYLYLAQSTYHGYNRSLCGLQGTRLLTVQKAWAGAVDDAAEAFAFRTIAADVVDADLNALPPLDDTLAARDRALAVRRPQTAAEDAHLSEMKEYRPVLPSRTQWPTCSEMTVFLRLLRVHNWNVRPIRLDPSCKALKELRNRDGRAAAPETKQAMCTPPTSSAEGATSAQPDAAAPVLPSATEDEHGEAEVPDGGADGWLYLADSAEEAVAQRQAYFASRWKRARRWEFADADTEAGGEDDVDDDAPVAARCQRQRRG</sequence>